<dbReference type="AlphaFoldDB" id="A0A8J2NRS4"/>
<feature type="region of interest" description="Disordered" evidence="1">
    <location>
        <begin position="1"/>
        <end position="25"/>
    </location>
</feature>
<accession>A0A8J2NRS4</accession>
<name>A0A8J2NRS4_9HEXA</name>
<sequence length="176" mass="20150">MGKRVTSAKELRSQTNMSVSNEVQRPTDTEFKQCSEVTSDRLSQRLGIWWGSCEEVTQVCSNVTGEAGACAVHMFLFRKNLADGEVQAERREKGEEEQKFKNWYFIPRDEAMLRTNFLLAGRHSSPWNCEALGYKCFQFYNRQVGEGFWGRQVSKGIHAEGNCGSKQTQFNVLMRS</sequence>
<organism evidence="2 3">
    <name type="scientific">Allacma fusca</name>
    <dbReference type="NCBI Taxonomy" id="39272"/>
    <lineage>
        <taxon>Eukaryota</taxon>
        <taxon>Metazoa</taxon>
        <taxon>Ecdysozoa</taxon>
        <taxon>Arthropoda</taxon>
        <taxon>Hexapoda</taxon>
        <taxon>Collembola</taxon>
        <taxon>Symphypleona</taxon>
        <taxon>Sminthuridae</taxon>
        <taxon>Allacma</taxon>
    </lineage>
</organism>
<feature type="compositionally biased region" description="Polar residues" evidence="1">
    <location>
        <begin position="13"/>
        <end position="24"/>
    </location>
</feature>
<comment type="caution">
    <text evidence="2">The sequence shown here is derived from an EMBL/GenBank/DDBJ whole genome shotgun (WGS) entry which is preliminary data.</text>
</comment>
<evidence type="ECO:0000256" key="1">
    <source>
        <dbReference type="SAM" id="MobiDB-lite"/>
    </source>
</evidence>
<dbReference type="EMBL" id="CAJVCH010011649">
    <property type="protein sequence ID" value="CAG7671221.1"/>
    <property type="molecule type" value="Genomic_DNA"/>
</dbReference>
<keyword evidence="3" id="KW-1185">Reference proteome</keyword>
<evidence type="ECO:0000313" key="2">
    <source>
        <dbReference type="EMBL" id="CAG7671221.1"/>
    </source>
</evidence>
<gene>
    <name evidence="2" type="ORF">AFUS01_LOCUS2069</name>
</gene>
<reference evidence="2" key="1">
    <citation type="submission" date="2021-06" db="EMBL/GenBank/DDBJ databases">
        <authorList>
            <person name="Hodson N. C."/>
            <person name="Mongue J. A."/>
            <person name="Jaron S. K."/>
        </authorList>
    </citation>
    <scope>NUCLEOTIDE SEQUENCE</scope>
</reference>
<proteinExistence type="predicted"/>
<evidence type="ECO:0000313" key="3">
    <source>
        <dbReference type="Proteomes" id="UP000708208"/>
    </source>
</evidence>
<dbReference type="Proteomes" id="UP000708208">
    <property type="component" value="Unassembled WGS sequence"/>
</dbReference>
<protein>
    <submittedName>
        <fullName evidence="2">Uncharacterized protein</fullName>
    </submittedName>
</protein>